<dbReference type="Pfam" id="PF05730">
    <property type="entry name" value="CFEM"/>
    <property type="match status" value="1"/>
</dbReference>
<dbReference type="GO" id="GO:0098552">
    <property type="term" value="C:side of membrane"/>
    <property type="evidence" value="ECO:0007669"/>
    <property type="project" value="UniProtKB-KW"/>
</dbReference>
<keyword evidence="9" id="KW-0349">Heme</keyword>
<name>A0A5N5CU56_9PEZI</name>
<sequence length="87" mass="8952">MKFLTAIAMTVMVSSAAAYTQADIPACAKPCADDAAKQVGCAADDVKCICSKKDDVRTAATSCVLDNCSSEDAIKAAKVASDICKNQ</sequence>
<evidence type="ECO:0000313" key="13">
    <source>
        <dbReference type="Proteomes" id="UP000325902"/>
    </source>
</evidence>
<keyword evidence="9" id="KW-0479">Metal-binding</keyword>
<feature type="binding site" description="axial binding residue" evidence="9">
    <location>
        <position position="45"/>
    </location>
    <ligand>
        <name>heme</name>
        <dbReference type="ChEBI" id="CHEBI:30413"/>
    </ligand>
    <ligandPart>
        <name>Fe</name>
        <dbReference type="ChEBI" id="CHEBI:18248"/>
    </ligandPart>
</feature>
<protein>
    <recommendedName>
        <fullName evidence="11">CFEM domain-containing protein</fullName>
    </recommendedName>
</protein>
<evidence type="ECO:0000259" key="11">
    <source>
        <dbReference type="PROSITE" id="PS52012"/>
    </source>
</evidence>
<keyword evidence="7 9" id="KW-1015">Disulfide bond</keyword>
<comment type="caution">
    <text evidence="12">The sequence shown here is derived from an EMBL/GenBank/DDBJ whole genome shotgun (WGS) entry which is preliminary data.</text>
</comment>
<reference evidence="12 13" key="1">
    <citation type="journal article" date="2019" name="Sci. Rep.">
        <title>A multi-omics analysis of the grapevine pathogen Lasiodiplodia theobromae reveals that temperature affects the expression of virulence- and pathogenicity-related genes.</title>
        <authorList>
            <person name="Felix C."/>
            <person name="Meneses R."/>
            <person name="Goncalves M.F.M."/>
            <person name="Tilleman L."/>
            <person name="Duarte A.S."/>
            <person name="Jorrin-Novo J.V."/>
            <person name="Van de Peer Y."/>
            <person name="Deforce D."/>
            <person name="Van Nieuwerburgh F."/>
            <person name="Esteves A.C."/>
            <person name="Alves A."/>
        </authorList>
    </citation>
    <scope>NUCLEOTIDE SEQUENCE [LARGE SCALE GENOMIC DNA]</scope>
    <source>
        <strain evidence="12 13">LA-SOL3</strain>
    </source>
</reference>
<comment type="caution">
    <text evidence="9">Lacks conserved residue(s) required for the propagation of feature annotation.</text>
</comment>
<dbReference type="EMBL" id="VCHE01000256">
    <property type="protein sequence ID" value="KAB2568890.1"/>
    <property type="molecule type" value="Genomic_DNA"/>
</dbReference>
<dbReference type="GO" id="GO:0046872">
    <property type="term" value="F:metal ion binding"/>
    <property type="evidence" value="ECO:0007669"/>
    <property type="project" value="UniProtKB-UniRule"/>
</dbReference>
<keyword evidence="13" id="KW-1185">Reference proteome</keyword>
<dbReference type="PROSITE" id="PS52012">
    <property type="entry name" value="CFEM"/>
    <property type="match status" value="1"/>
</dbReference>
<keyword evidence="4" id="KW-0964">Secreted</keyword>
<feature type="chain" id="PRO_5024792227" description="CFEM domain-containing protein" evidence="10">
    <location>
        <begin position="23"/>
        <end position="87"/>
    </location>
</feature>
<evidence type="ECO:0000256" key="5">
    <source>
        <dbReference type="ARBA" id="ARBA00022622"/>
    </source>
</evidence>
<feature type="domain" description="CFEM" evidence="11">
    <location>
        <begin position="1"/>
        <end position="87"/>
    </location>
</feature>
<evidence type="ECO:0000256" key="4">
    <source>
        <dbReference type="ARBA" id="ARBA00022525"/>
    </source>
</evidence>
<evidence type="ECO:0000256" key="6">
    <source>
        <dbReference type="ARBA" id="ARBA00022729"/>
    </source>
</evidence>
<dbReference type="AlphaFoldDB" id="A0A5N5CU56"/>
<comment type="similarity">
    <text evidence="3">Belongs to the RBT5 family.</text>
</comment>
<dbReference type="Proteomes" id="UP000325902">
    <property type="component" value="Unassembled WGS sequence"/>
</dbReference>
<accession>A0A5N5CU56</accession>
<keyword evidence="8" id="KW-0449">Lipoprotein</keyword>
<keyword evidence="6 10" id="KW-0732">Signal</keyword>
<keyword evidence="5" id="KW-0472">Membrane</keyword>
<evidence type="ECO:0000256" key="1">
    <source>
        <dbReference type="ARBA" id="ARBA00004589"/>
    </source>
</evidence>
<feature type="disulfide bond" evidence="9">
    <location>
        <begin position="41"/>
        <end position="48"/>
    </location>
</feature>
<evidence type="ECO:0000256" key="9">
    <source>
        <dbReference type="PROSITE-ProRule" id="PRU01356"/>
    </source>
</evidence>
<dbReference type="SMART" id="SM00747">
    <property type="entry name" value="CFEM"/>
    <property type="match status" value="1"/>
</dbReference>
<evidence type="ECO:0000256" key="10">
    <source>
        <dbReference type="SAM" id="SignalP"/>
    </source>
</evidence>
<proteinExistence type="inferred from homology"/>
<evidence type="ECO:0000313" key="12">
    <source>
        <dbReference type="EMBL" id="KAB2568890.1"/>
    </source>
</evidence>
<organism evidence="12 13">
    <name type="scientific">Lasiodiplodia theobromae</name>
    <dbReference type="NCBI Taxonomy" id="45133"/>
    <lineage>
        <taxon>Eukaryota</taxon>
        <taxon>Fungi</taxon>
        <taxon>Dikarya</taxon>
        <taxon>Ascomycota</taxon>
        <taxon>Pezizomycotina</taxon>
        <taxon>Dothideomycetes</taxon>
        <taxon>Dothideomycetes incertae sedis</taxon>
        <taxon>Botryosphaeriales</taxon>
        <taxon>Botryosphaeriaceae</taxon>
        <taxon>Lasiodiplodia</taxon>
    </lineage>
</organism>
<keyword evidence="9" id="KW-0408">Iron</keyword>
<gene>
    <name evidence="12" type="ORF">DBV05_g12429</name>
</gene>
<feature type="signal peptide" evidence="10">
    <location>
        <begin position="1"/>
        <end position="22"/>
    </location>
</feature>
<dbReference type="InterPro" id="IPR008427">
    <property type="entry name" value="Extracellular_membr_CFEM_dom"/>
</dbReference>
<evidence type="ECO:0000256" key="8">
    <source>
        <dbReference type="ARBA" id="ARBA00023288"/>
    </source>
</evidence>
<evidence type="ECO:0000256" key="2">
    <source>
        <dbReference type="ARBA" id="ARBA00004613"/>
    </source>
</evidence>
<dbReference type="OrthoDB" id="3065412at2759"/>
<evidence type="ECO:0000256" key="7">
    <source>
        <dbReference type="ARBA" id="ARBA00023157"/>
    </source>
</evidence>
<comment type="subcellular location">
    <subcellularLocation>
        <location evidence="1">Membrane</location>
        <topology evidence="1">Lipid-anchor</topology>
        <topology evidence="1">GPI-anchor</topology>
    </subcellularLocation>
    <subcellularLocation>
        <location evidence="2">Secreted</location>
    </subcellularLocation>
</comment>
<dbReference type="GO" id="GO:0005576">
    <property type="term" value="C:extracellular region"/>
    <property type="evidence" value="ECO:0007669"/>
    <property type="project" value="UniProtKB-SubCell"/>
</dbReference>
<keyword evidence="5" id="KW-0325">Glycoprotein</keyword>
<keyword evidence="5" id="KW-0336">GPI-anchor</keyword>
<evidence type="ECO:0000256" key="3">
    <source>
        <dbReference type="ARBA" id="ARBA00010031"/>
    </source>
</evidence>